<name>A0A401G3T9_9BACT</name>
<organism evidence="2 3">
    <name type="scientific">Desulfonema ishimotonii</name>
    <dbReference type="NCBI Taxonomy" id="45657"/>
    <lineage>
        <taxon>Bacteria</taxon>
        <taxon>Pseudomonadati</taxon>
        <taxon>Thermodesulfobacteriota</taxon>
        <taxon>Desulfobacteria</taxon>
        <taxon>Desulfobacterales</taxon>
        <taxon>Desulfococcaceae</taxon>
        <taxon>Desulfonema</taxon>
    </lineage>
</organism>
<dbReference type="PANTHER" id="PTHR33303:SF2">
    <property type="entry name" value="COA-BINDING DOMAIN-CONTAINING PROTEIN"/>
    <property type="match status" value="1"/>
</dbReference>
<dbReference type="InterPro" id="IPR036291">
    <property type="entry name" value="NAD(P)-bd_dom_sf"/>
</dbReference>
<dbReference type="Proteomes" id="UP000288096">
    <property type="component" value="Unassembled WGS sequence"/>
</dbReference>
<dbReference type="RefSeq" id="WP_208022662.1">
    <property type="nucleotide sequence ID" value="NZ_BEXT01000001.1"/>
</dbReference>
<dbReference type="SMART" id="SM00881">
    <property type="entry name" value="CoA_binding"/>
    <property type="match status" value="1"/>
</dbReference>
<feature type="domain" description="CoA-binding" evidence="1">
    <location>
        <begin position="17"/>
        <end position="109"/>
    </location>
</feature>
<gene>
    <name evidence="2" type="ORF">DENIS_4883</name>
</gene>
<dbReference type="EMBL" id="BEXT01000001">
    <property type="protein sequence ID" value="GBC63884.1"/>
    <property type="molecule type" value="Genomic_DNA"/>
</dbReference>
<dbReference type="AlphaFoldDB" id="A0A401G3T9"/>
<dbReference type="InterPro" id="IPR003781">
    <property type="entry name" value="CoA-bd"/>
</dbReference>
<proteinExistence type="predicted"/>
<dbReference type="SUPFAM" id="SSF51735">
    <property type="entry name" value="NAD(P)-binding Rossmann-fold domains"/>
    <property type="match status" value="1"/>
</dbReference>
<evidence type="ECO:0000259" key="1">
    <source>
        <dbReference type="SMART" id="SM00881"/>
    </source>
</evidence>
<dbReference type="Gene3D" id="3.40.50.720">
    <property type="entry name" value="NAD(P)-binding Rossmann-like Domain"/>
    <property type="match status" value="1"/>
</dbReference>
<keyword evidence="3" id="KW-1185">Reference proteome</keyword>
<sequence>MKTGKIITSDAEIRQILESCKTIAVLGASPKPARDSHKVARYLQAEGYKIIPVRPAQKEILGEPACPSLSDIAGPVDMVDAFRNARQIMAHVPEVIRLSPAVFWMQVGIENQEAAEQLIAAGIDVVMNRCTKTEHMRLVNEKIIL</sequence>
<dbReference type="PANTHER" id="PTHR33303">
    <property type="entry name" value="CYTOPLASMIC PROTEIN-RELATED"/>
    <property type="match status" value="1"/>
</dbReference>
<evidence type="ECO:0000313" key="2">
    <source>
        <dbReference type="EMBL" id="GBC63884.1"/>
    </source>
</evidence>
<comment type="caution">
    <text evidence="2">The sequence shown here is derived from an EMBL/GenBank/DDBJ whole genome shotgun (WGS) entry which is preliminary data.</text>
</comment>
<evidence type="ECO:0000313" key="3">
    <source>
        <dbReference type="Proteomes" id="UP000288096"/>
    </source>
</evidence>
<dbReference type="Pfam" id="PF13380">
    <property type="entry name" value="CoA_binding_2"/>
    <property type="match status" value="1"/>
</dbReference>
<accession>A0A401G3T9</accession>
<reference evidence="3" key="1">
    <citation type="submission" date="2017-11" db="EMBL/GenBank/DDBJ databases">
        <authorList>
            <person name="Watanabe M."/>
            <person name="Kojima H."/>
        </authorList>
    </citation>
    <scope>NUCLEOTIDE SEQUENCE [LARGE SCALE GENOMIC DNA]</scope>
    <source>
        <strain evidence="3">Tokyo 01</strain>
    </source>
</reference>
<reference evidence="3" key="2">
    <citation type="submission" date="2019-01" db="EMBL/GenBank/DDBJ databases">
        <title>Genome sequence of Desulfonema ishimotonii strain Tokyo 01.</title>
        <authorList>
            <person name="Fukui M."/>
        </authorList>
    </citation>
    <scope>NUCLEOTIDE SEQUENCE [LARGE SCALE GENOMIC DNA]</scope>
    <source>
        <strain evidence="3">Tokyo 01</strain>
    </source>
</reference>
<protein>
    <submittedName>
        <fullName evidence="2">CoA-binding protein</fullName>
    </submittedName>
</protein>